<dbReference type="EMBL" id="JAOPGA020001301">
    <property type="protein sequence ID" value="KAL0487091.1"/>
    <property type="molecule type" value="Genomic_DNA"/>
</dbReference>
<organism evidence="1 2">
    <name type="scientific">Acrasis kona</name>
    <dbReference type="NCBI Taxonomy" id="1008807"/>
    <lineage>
        <taxon>Eukaryota</taxon>
        <taxon>Discoba</taxon>
        <taxon>Heterolobosea</taxon>
        <taxon>Tetramitia</taxon>
        <taxon>Eutetramitia</taxon>
        <taxon>Acrasidae</taxon>
        <taxon>Acrasis</taxon>
    </lineage>
</organism>
<dbReference type="Proteomes" id="UP001431209">
    <property type="component" value="Unassembled WGS sequence"/>
</dbReference>
<dbReference type="AlphaFoldDB" id="A0AAW2ZB85"/>
<comment type="caution">
    <text evidence="1">The sequence shown here is derived from an EMBL/GenBank/DDBJ whole genome shotgun (WGS) entry which is preliminary data.</text>
</comment>
<protein>
    <submittedName>
        <fullName evidence="1">GcvPB</fullName>
    </submittedName>
</protein>
<evidence type="ECO:0000313" key="1">
    <source>
        <dbReference type="EMBL" id="KAL0487091.1"/>
    </source>
</evidence>
<evidence type="ECO:0000313" key="2">
    <source>
        <dbReference type="Proteomes" id="UP001431209"/>
    </source>
</evidence>
<name>A0AAW2ZB85_9EUKA</name>
<sequence>MKQTGIIATLVSTINTLMIRILNFLSPPRRISFGTGRVIDQKDLKFNINDLIDQVYKIYTAKSSKEQHPIVDKLFVQEPTFEDPMFRVVTIKDFKAQFASLPVIFERVNISPAKHIVFVDKDDNIRVEVENKQVYYSRLTKNSVELNAITSLHIDRSSGKIIKLQDVWKERGKDIIHLFGIYTYIKQPLGKFVSVLLRLSGIQ</sequence>
<proteinExistence type="predicted"/>
<accession>A0AAW2ZB85</accession>
<reference evidence="1 2" key="1">
    <citation type="submission" date="2024-03" db="EMBL/GenBank/DDBJ databases">
        <title>The Acrasis kona genome and developmental transcriptomes reveal deep origins of eukaryotic multicellular pathways.</title>
        <authorList>
            <person name="Sheikh S."/>
            <person name="Fu C.-J."/>
            <person name="Brown M.W."/>
            <person name="Baldauf S.L."/>
        </authorList>
    </citation>
    <scope>NUCLEOTIDE SEQUENCE [LARGE SCALE GENOMIC DNA]</scope>
    <source>
        <strain evidence="1 2">ATCC MYA-3509</strain>
    </source>
</reference>
<keyword evidence="2" id="KW-1185">Reference proteome</keyword>
<gene>
    <name evidence="1" type="ORF">AKO1_000996</name>
</gene>
<dbReference type="PANTHER" id="PTHR34213:SF2">
    <property type="entry name" value="NUCLEAR TRANSPORT FACTOR 2 (NTF2) FAMILY PROTEIN"/>
    <property type="match status" value="1"/>
</dbReference>
<dbReference type="PANTHER" id="PTHR34213">
    <property type="entry name" value="NUCLEAR TRANSPORT FACTOR 2 (NTF2) FAMILY PROTEIN"/>
    <property type="match status" value="1"/>
</dbReference>